<feature type="region of interest" description="Disordered" evidence="10">
    <location>
        <begin position="194"/>
        <end position="214"/>
    </location>
</feature>
<feature type="domain" description="Fibronectin type-III" evidence="15">
    <location>
        <begin position="402"/>
        <end position="508"/>
    </location>
</feature>
<dbReference type="SMART" id="SM00060">
    <property type="entry name" value="FN3"/>
    <property type="match status" value="10"/>
</dbReference>
<dbReference type="InterPro" id="IPR013783">
    <property type="entry name" value="Ig-like_fold"/>
</dbReference>
<dbReference type="SMART" id="SM00404">
    <property type="entry name" value="PTPc_motif"/>
    <property type="match status" value="2"/>
</dbReference>
<feature type="domain" description="Fibronectin type-III" evidence="15">
    <location>
        <begin position="1049"/>
        <end position="1141"/>
    </location>
</feature>
<dbReference type="InterPro" id="IPR036116">
    <property type="entry name" value="FN3_sf"/>
</dbReference>
<dbReference type="InParanoid" id="A0A6P8J0V6"/>
<dbReference type="Pfam" id="PF00102">
    <property type="entry name" value="Y_phosphatase"/>
    <property type="match status" value="2"/>
</dbReference>
<dbReference type="Pfam" id="PF00041">
    <property type="entry name" value="fn3"/>
    <property type="match status" value="10"/>
</dbReference>
<evidence type="ECO:0000256" key="1">
    <source>
        <dbReference type="ARBA" id="ARBA00004479"/>
    </source>
</evidence>
<dbReference type="InterPro" id="IPR050713">
    <property type="entry name" value="RTP_Phos/Ushers"/>
</dbReference>
<dbReference type="PROSITE" id="PS50055">
    <property type="entry name" value="TYR_PHOSPHATASE_PTP"/>
    <property type="match status" value="2"/>
</dbReference>
<evidence type="ECO:0000256" key="2">
    <source>
        <dbReference type="ARBA" id="ARBA00022692"/>
    </source>
</evidence>
<dbReference type="SUPFAM" id="SSF52799">
    <property type="entry name" value="(Phosphotyrosine protein) phosphatases II"/>
    <property type="match status" value="2"/>
</dbReference>
<dbReference type="InterPro" id="IPR003595">
    <property type="entry name" value="Tyr_Pase_cat"/>
</dbReference>
<dbReference type="InterPro" id="IPR029021">
    <property type="entry name" value="Prot-tyrosine_phosphatase-like"/>
</dbReference>
<feature type="domain" description="Tyrosine-protein phosphatase" evidence="13">
    <location>
        <begin position="1709"/>
        <end position="1966"/>
    </location>
</feature>
<dbReference type="InterPro" id="IPR003961">
    <property type="entry name" value="FN3_dom"/>
</dbReference>
<name>A0A6P8J0V6_ACTTE</name>
<proteinExistence type="predicted"/>
<evidence type="ECO:0000313" key="16">
    <source>
        <dbReference type="Proteomes" id="UP000515163"/>
    </source>
</evidence>
<evidence type="ECO:0000259" key="15">
    <source>
        <dbReference type="PROSITE" id="PS50853"/>
    </source>
</evidence>
<accession>A0A6P8J0V6</accession>
<dbReference type="PROSITE" id="PS50056">
    <property type="entry name" value="TYR_PHOSPHATASE_2"/>
    <property type="match status" value="2"/>
</dbReference>
<feature type="domain" description="Fibronectin type-III" evidence="15">
    <location>
        <begin position="657"/>
        <end position="753"/>
    </location>
</feature>
<feature type="domain" description="Tyrosine specific protein phosphatases" evidence="14">
    <location>
        <begin position="1883"/>
        <end position="1957"/>
    </location>
</feature>
<dbReference type="FunFam" id="3.90.190.10:FF:000088">
    <property type="entry name" value="Receptor protein-tyrosine phosphatase LAR"/>
    <property type="match status" value="1"/>
</dbReference>
<dbReference type="KEGG" id="aten:116307101"/>
<evidence type="ECO:0000256" key="6">
    <source>
        <dbReference type="ARBA" id="ARBA00022912"/>
    </source>
</evidence>
<sequence>MAACHLLRRQFTVVLLAVVVLALGSSCFAEEPMEPTEPTPTEPEEGPSNSTNQSSNLFTTPTTTSTHSIATSSSLYSEQWSTSSFTASVVSKNTENPPRNSQVLTTAVSTYGNGALVPTSAVSKPSTGNSLFIATSKTQGSVVMSSQASVLPKASAVGSTNALKTLHLSNSSSVVQRATSSAFLQTENAVSASQSSTIMPDTTKALPSPSSITSSSALQTKTFSSMDHSSTILSNMTYVVQGIITSTISPSSSVCIECTTVSCSTVVSNSTVFGVSPSPSLSRTQGTTFRTMTLSSNSSIAMEKTTNSSNILTPTTTGINMTRTSVIRTAPLSVIPTSSWNQSSASDFMAQTSTVSPSSAGLFSSVYSKQLNFTASSSVLPRTSSIVLTTPTTPPVHAPSAPPQDVQAYNTSSTSIRVTWRPPPSDTLNGVLTKYEVLVRKLVRSSASQSASQTSSPRVSSTYITASLSSGVRHTLSTISATGTNPSSSTIVPPTEPTEAPIEPTSPPESLVAPIDAGLNLSIIVSNLEKFTFYEVRVRAVTVRPGPYSAPVNVQTDEDVPNTCQNISLSSQNSTSVMVHWTRPLQTNGILLGYKIYYGLNGSRFSTKMVASNEEAYLLEGLLPFTLYIIRVMAFTRKGEGEPVSTSFKTLEAAPSAIRNLTGVAINSTAVNISWTRPEYPNGEIKYVVMMTTSSGEEFLQSVKIYQGRETYCIATGLKPVTRYLFSVSAMNVKHLWQSTVVDVAVITSAAEPSGPPLDIQTTVKNSTSILVQWQPPLPSLRNGLIKKYVVQYSSDKSTYLSKATQDNSTRLLLTSLSPYTMYYIKVQAVNLAGAGPFSEPVTNMTLEDAPSPPTNITARSVNATCVLVSWGKPVHLNGETISYELYYRLTSVNASQDSLIYDGESTIHVICGLHEYANYTFTLYASNVKFGYKSSPVLAMETTHPAAPSGPPQNTRAVTISSRSILVQWEPPKALDMNGIITRYLINMKRPDGAYESRTLNGTSNSWVFKGLRPYKVYVFTVQAVNLVGAGPRSPPISNTTYEEIPDAPIIDQVTNLSSTVLQIGWLVPLNPNGKLTEFAVCWELLDWSSKTCNVTDGTTRTFNIYGLEPYSLYNITIRAATSQGYGPFVSGLYRTMEGVPSKPQNLHAWNTSATSIFVTWKAPVKNNGILISYKVSYRPSQNSSVPDSADFGLSTNFTLRNLKAFTFYCVCVQATTSQGLGDKACGSFSTDEGVPGAVSSFSAQADSSSSIHLTWSAPSHPNGKIGYTLYYYSTINPELNDTIGFLSDHLSYYVNGLEPYTNYTFGITAYNLKKGLEGPARLVVAKTKPALPEGPPLNVRVVNSTDESLTISWDPPAKPNGPIKGYRLMINDVKTPNEKDYPEVDDKMYTIKSLKASHQYAIKIGSIPAWGVQTGPWTDKYIFTTQPSAPPALRPIKPPDKDMITSNEIVIELQKASNENGKINFYQVIVLEIATDEEGNPVQQDKNPDEYKPSDLLTYQEARKRKPDLVPYITAEFSAEDFHSYRIFRVGDAKNYSTTARRRRDTDGHYYNGPLEPGTYYSVFQRAAVTRDLYTSTGWLRPVSTAASSTAAKRKAGSSTNTGLVVGLCVTFILIIIFIVIVFTILWKKRRFDFGVMLDDESSYTGGRSLRLKKIRGSKRRTSSRGLMGSTDSLDNLDDINRRRQPIPVEDFPNHVRRMHIDGDIGFSEEYELVQPNDEEFTWHHSLHSANKYKNRYANIVAYDHSRVILTPIEGVAGSDYINANYIDGYNRSGAYIACQGPLPETFDDFWRMIWEQGTATVVMLTQLEERGRRKCDQYWPDRGTKNYGMIRVTASETSHMSYYILRTFILSHKQEEEEPRQVKQYHFTSWPDHGVPSHPAPLLSLVRTVTNANPASSGPIVVHCSAGVGRTGTYITLDAMLQKIEKEQTIDVFEFVKQMRTKRNIMVQTESQYVFIYDALNEAVSCGVTEFEAKKFGARLRELREVDPNTGRTYMEKEFLRLVKDERHPSTFRNANLGIDSSKNRYANILPYEKTRVHLKMRPGELGSDYINASYIDGYCRLNAFIATQAPVPNTFEDFWRMIWEQKSSVIVMLTREEEGGKVKCHRYWPSDGTRIFDNVLVELSEEVSYSDYVMRQFSVTHTEEKEVRIVRQYQYMDWPDIGLPESGVGVIDLIGQIEKWQQQSCNSMITVHCSGGVGRTGVFCAVSILIERVKAEGIIDVFQTVQSLRLQRPAMVQTIEQYEFSYSTLQEYLDSFDLYANFQ</sequence>
<dbReference type="PRINTS" id="PR00700">
    <property type="entry name" value="PRTYPHPHTASE"/>
</dbReference>
<dbReference type="Gene3D" id="3.90.190.10">
    <property type="entry name" value="Protein tyrosine phosphatase superfamily"/>
    <property type="match status" value="2"/>
</dbReference>
<feature type="domain" description="Fibronectin type-III" evidence="15">
    <location>
        <begin position="1337"/>
        <end position="1430"/>
    </location>
</feature>
<feature type="domain" description="Tyrosine specific protein phosphatases" evidence="14">
    <location>
        <begin position="2172"/>
        <end position="2247"/>
    </location>
</feature>
<evidence type="ECO:0000259" key="14">
    <source>
        <dbReference type="PROSITE" id="PS50056"/>
    </source>
</evidence>
<evidence type="ECO:0000256" key="11">
    <source>
        <dbReference type="SAM" id="Phobius"/>
    </source>
</evidence>
<comment type="subcellular location">
    <subcellularLocation>
        <location evidence="1">Membrane</location>
        <topology evidence="1">Single-pass type I membrane protein</topology>
    </subcellularLocation>
</comment>
<feature type="domain" description="Fibronectin type-III" evidence="15">
    <location>
        <begin position="853"/>
        <end position="947"/>
    </location>
</feature>
<feature type="domain" description="Fibronectin type-III" evidence="15">
    <location>
        <begin position="1144"/>
        <end position="1248"/>
    </location>
</feature>
<evidence type="ECO:0000259" key="13">
    <source>
        <dbReference type="PROSITE" id="PS50055"/>
    </source>
</evidence>
<dbReference type="PANTHER" id="PTHR46957:SF6">
    <property type="entry name" value="PROTEIN-TYROSINE-PHOSPHATASE"/>
    <property type="match status" value="1"/>
</dbReference>
<evidence type="ECO:0000256" key="7">
    <source>
        <dbReference type="ARBA" id="ARBA00022989"/>
    </source>
</evidence>
<reference evidence="17" key="1">
    <citation type="submission" date="2025-08" db="UniProtKB">
        <authorList>
            <consortium name="RefSeq"/>
        </authorList>
    </citation>
    <scope>IDENTIFICATION</scope>
    <source>
        <tissue evidence="17">Tentacle</tissue>
    </source>
</reference>
<keyword evidence="16" id="KW-1185">Reference proteome</keyword>
<dbReference type="Gene3D" id="2.60.40.10">
    <property type="entry name" value="Immunoglobulins"/>
    <property type="match status" value="11"/>
</dbReference>
<dbReference type="SMART" id="SM00194">
    <property type="entry name" value="PTPc"/>
    <property type="match status" value="2"/>
</dbReference>
<dbReference type="FunFam" id="3.90.190.10:FF:000021">
    <property type="entry name" value="Receptor-type tyrosine-protein phosphatase alpha"/>
    <property type="match status" value="1"/>
</dbReference>
<evidence type="ECO:0000256" key="12">
    <source>
        <dbReference type="SAM" id="SignalP"/>
    </source>
</evidence>
<keyword evidence="9" id="KW-0325">Glycoprotein</keyword>
<evidence type="ECO:0000256" key="3">
    <source>
        <dbReference type="ARBA" id="ARBA00022729"/>
    </source>
</evidence>
<feature type="region of interest" description="Disordered" evidence="10">
    <location>
        <begin position="478"/>
        <end position="509"/>
    </location>
</feature>
<feature type="compositionally biased region" description="Polar residues" evidence="10">
    <location>
        <begin position="478"/>
        <end position="489"/>
    </location>
</feature>
<dbReference type="FunFam" id="2.60.40.10:FF:000028">
    <property type="entry name" value="Neuronal cell adhesion molecule"/>
    <property type="match status" value="2"/>
</dbReference>
<feature type="region of interest" description="Disordered" evidence="10">
    <location>
        <begin position="30"/>
        <end position="70"/>
    </location>
</feature>
<keyword evidence="5" id="KW-0378">Hydrolase</keyword>
<keyword evidence="2 11" id="KW-0812">Transmembrane</keyword>
<keyword evidence="3 12" id="KW-0732">Signal</keyword>
<dbReference type="OrthoDB" id="10253954at2759"/>
<evidence type="ECO:0000256" key="10">
    <source>
        <dbReference type="SAM" id="MobiDB-lite"/>
    </source>
</evidence>
<dbReference type="InterPro" id="IPR016130">
    <property type="entry name" value="Tyr_Pase_AS"/>
</dbReference>
<protein>
    <submittedName>
        <fullName evidence="17">Receptor-type tyrosine-protein phosphatase delta-like</fullName>
    </submittedName>
</protein>
<feature type="compositionally biased region" description="Low complexity" evidence="10">
    <location>
        <begin position="490"/>
        <end position="503"/>
    </location>
</feature>
<dbReference type="InterPro" id="IPR000242">
    <property type="entry name" value="PTP_cat"/>
</dbReference>
<feature type="domain" description="Tyrosine-protein phosphatase" evidence="13">
    <location>
        <begin position="1998"/>
        <end position="2256"/>
    </location>
</feature>
<organism evidence="16 17">
    <name type="scientific">Actinia tenebrosa</name>
    <name type="common">Australian red waratah sea anemone</name>
    <dbReference type="NCBI Taxonomy" id="6105"/>
    <lineage>
        <taxon>Eukaryota</taxon>
        <taxon>Metazoa</taxon>
        <taxon>Cnidaria</taxon>
        <taxon>Anthozoa</taxon>
        <taxon>Hexacorallia</taxon>
        <taxon>Actiniaria</taxon>
        <taxon>Actiniidae</taxon>
        <taxon>Actinia</taxon>
    </lineage>
</organism>
<gene>
    <name evidence="17" type="primary">LOC116307101</name>
</gene>
<dbReference type="GO" id="GO:0016020">
    <property type="term" value="C:membrane"/>
    <property type="evidence" value="ECO:0007669"/>
    <property type="project" value="UniProtKB-SubCell"/>
</dbReference>
<keyword evidence="7 11" id="KW-1133">Transmembrane helix</keyword>
<dbReference type="PROSITE" id="PS00383">
    <property type="entry name" value="TYR_PHOSPHATASE_1"/>
    <property type="match status" value="2"/>
</dbReference>
<dbReference type="PANTHER" id="PTHR46957">
    <property type="entry name" value="CYTOKINE RECEPTOR"/>
    <property type="match status" value="1"/>
</dbReference>
<feature type="compositionally biased region" description="Low complexity" evidence="10">
    <location>
        <begin position="54"/>
        <end position="70"/>
    </location>
</feature>
<evidence type="ECO:0000313" key="17">
    <source>
        <dbReference type="RefSeq" id="XP_031573109.1"/>
    </source>
</evidence>
<keyword evidence="8 11" id="KW-0472">Membrane</keyword>
<evidence type="ECO:0000256" key="8">
    <source>
        <dbReference type="ARBA" id="ARBA00023136"/>
    </source>
</evidence>
<dbReference type="CDD" id="cd00063">
    <property type="entry name" value="FN3"/>
    <property type="match status" value="10"/>
</dbReference>
<keyword evidence="4" id="KW-0677">Repeat</keyword>
<dbReference type="SUPFAM" id="SSF49265">
    <property type="entry name" value="Fibronectin type III"/>
    <property type="match status" value="5"/>
</dbReference>
<dbReference type="RefSeq" id="XP_031573109.1">
    <property type="nucleotide sequence ID" value="XM_031717249.1"/>
</dbReference>
<feature type="signal peptide" evidence="12">
    <location>
        <begin position="1"/>
        <end position="29"/>
    </location>
</feature>
<dbReference type="Proteomes" id="UP000515163">
    <property type="component" value="Unplaced"/>
</dbReference>
<feature type="domain" description="Fibronectin type-III" evidence="15">
    <location>
        <begin position="952"/>
        <end position="1045"/>
    </location>
</feature>
<dbReference type="GeneID" id="116307101"/>
<keyword evidence="6" id="KW-0904">Protein phosphatase</keyword>
<evidence type="ECO:0000256" key="4">
    <source>
        <dbReference type="ARBA" id="ARBA00022737"/>
    </source>
</evidence>
<evidence type="ECO:0000256" key="5">
    <source>
        <dbReference type="ARBA" id="ARBA00022801"/>
    </source>
</evidence>
<feature type="chain" id="PRO_5028470641" evidence="12">
    <location>
        <begin position="30"/>
        <end position="2267"/>
    </location>
</feature>
<evidence type="ECO:0000256" key="9">
    <source>
        <dbReference type="ARBA" id="ARBA00023180"/>
    </source>
</evidence>
<dbReference type="GO" id="GO:0004725">
    <property type="term" value="F:protein tyrosine phosphatase activity"/>
    <property type="evidence" value="ECO:0007669"/>
    <property type="project" value="InterPro"/>
</dbReference>
<feature type="transmembrane region" description="Helical" evidence="11">
    <location>
        <begin position="1606"/>
        <end position="1629"/>
    </location>
</feature>
<feature type="domain" description="Fibronectin type-III" evidence="15">
    <location>
        <begin position="756"/>
        <end position="849"/>
    </location>
</feature>
<dbReference type="PROSITE" id="PS50853">
    <property type="entry name" value="FN3"/>
    <property type="match status" value="9"/>
</dbReference>
<feature type="domain" description="Fibronectin type-III" evidence="15">
    <location>
        <begin position="563"/>
        <end position="656"/>
    </location>
</feature>
<dbReference type="InterPro" id="IPR000387">
    <property type="entry name" value="Tyr_Pase_dom"/>
</dbReference>